<protein>
    <submittedName>
        <fullName evidence="6">OmpA/MotB domain protein</fullName>
    </submittedName>
</protein>
<evidence type="ECO:0000313" key="6">
    <source>
        <dbReference type="EMBL" id="AKP53037.1"/>
    </source>
</evidence>
<keyword evidence="2 4" id="KW-0472">Membrane</keyword>
<dbReference type="SUPFAM" id="SSF103088">
    <property type="entry name" value="OmpA-like"/>
    <property type="match status" value="1"/>
</dbReference>
<dbReference type="InterPro" id="IPR006665">
    <property type="entry name" value="OmpA-like"/>
</dbReference>
<dbReference type="OrthoDB" id="9809364at2"/>
<evidence type="ECO:0000256" key="1">
    <source>
        <dbReference type="ARBA" id="ARBA00004442"/>
    </source>
</evidence>
<evidence type="ECO:0000256" key="2">
    <source>
        <dbReference type="ARBA" id="ARBA00023136"/>
    </source>
</evidence>
<sequence>MIKTFVTFLRASTVLVFALFAYHNSMGQSSGLKRVFSLEYDEQHPIIAPDGSLFFTLAFHPDNIGGKSDPGDVWFAPEEDGVFKLPQSIAELSTPFYDLLIGFIDSDTALVYHANLNREQVIIRYFWDGGSWNRDEVVQIPGLKTKGDYFSASLDPGGSFMVMSMDSYGSYGNEDLYISKRNGNTWSRPINLGASINTASQELSPAIGFNGDSLYFSTNASDNEKSIEIYFSMRLDESWRKWSNPKLLKLSEMAGMDMYYFPASENERFFFTNTQTSDDFGNIYYNGVASLKIEEVPSKKEENLENKMEIRSFENANVIKNLYANENVLKSSIEPTLGKTIVGDLKENLATLAVGEGLVLEGLLFQRASVDLVNDKESLNTLDELATYLNDNPEKVISIEGHTDSYGNENVNMRLSLARANKIKELLIERGVQKDRLFTKGWGGKKPIATNSNVAGRMKNRRVEIIFLLNK</sequence>
<dbReference type="EMBL" id="CP012040">
    <property type="protein sequence ID" value="AKP53037.1"/>
    <property type="molecule type" value="Genomic_DNA"/>
</dbReference>
<organism evidence="6 7">
    <name type="scientific">Cyclobacterium amurskyense</name>
    <dbReference type="NCBI Taxonomy" id="320787"/>
    <lineage>
        <taxon>Bacteria</taxon>
        <taxon>Pseudomonadati</taxon>
        <taxon>Bacteroidota</taxon>
        <taxon>Cytophagia</taxon>
        <taxon>Cytophagales</taxon>
        <taxon>Cyclobacteriaceae</taxon>
        <taxon>Cyclobacterium</taxon>
    </lineage>
</organism>
<accession>A0A0H4PXD2</accession>
<name>A0A0H4PXD2_9BACT</name>
<dbReference type="InterPro" id="IPR036737">
    <property type="entry name" value="OmpA-like_sf"/>
</dbReference>
<evidence type="ECO:0000256" key="3">
    <source>
        <dbReference type="ARBA" id="ARBA00023237"/>
    </source>
</evidence>
<keyword evidence="7" id="KW-1185">Reference proteome</keyword>
<feature type="domain" description="OmpA-like" evidence="5">
    <location>
        <begin position="356"/>
        <end position="471"/>
    </location>
</feature>
<dbReference type="SUPFAM" id="SSF82171">
    <property type="entry name" value="DPP6 N-terminal domain-like"/>
    <property type="match status" value="1"/>
</dbReference>
<dbReference type="AlphaFoldDB" id="A0A0H4PXD2"/>
<dbReference type="Pfam" id="PF00691">
    <property type="entry name" value="OmpA"/>
    <property type="match status" value="1"/>
</dbReference>
<dbReference type="PRINTS" id="PR01021">
    <property type="entry name" value="OMPADOMAIN"/>
</dbReference>
<keyword evidence="3" id="KW-0998">Cell outer membrane</keyword>
<dbReference type="KEGG" id="camu:CA2015_3660"/>
<dbReference type="GO" id="GO:0009279">
    <property type="term" value="C:cell outer membrane"/>
    <property type="evidence" value="ECO:0007669"/>
    <property type="project" value="UniProtKB-SubCell"/>
</dbReference>
<dbReference type="InterPro" id="IPR006664">
    <property type="entry name" value="OMP_bac"/>
</dbReference>
<dbReference type="CDD" id="cd07185">
    <property type="entry name" value="OmpA_C-like"/>
    <property type="match status" value="1"/>
</dbReference>
<dbReference type="Proteomes" id="UP000036520">
    <property type="component" value="Chromosome"/>
</dbReference>
<dbReference type="PANTHER" id="PTHR30329">
    <property type="entry name" value="STATOR ELEMENT OF FLAGELLAR MOTOR COMPLEX"/>
    <property type="match status" value="1"/>
</dbReference>
<gene>
    <name evidence="6" type="ORF">CA2015_3660</name>
</gene>
<evidence type="ECO:0000313" key="7">
    <source>
        <dbReference type="Proteomes" id="UP000036520"/>
    </source>
</evidence>
<comment type="subcellular location">
    <subcellularLocation>
        <location evidence="1">Cell outer membrane</location>
    </subcellularLocation>
</comment>
<dbReference type="PROSITE" id="PS51123">
    <property type="entry name" value="OMPA_2"/>
    <property type="match status" value="1"/>
</dbReference>
<dbReference type="Gene3D" id="3.30.1330.60">
    <property type="entry name" value="OmpA-like domain"/>
    <property type="match status" value="1"/>
</dbReference>
<dbReference type="PANTHER" id="PTHR30329:SF21">
    <property type="entry name" value="LIPOPROTEIN YIAD-RELATED"/>
    <property type="match status" value="1"/>
</dbReference>
<proteinExistence type="predicted"/>
<reference evidence="6 7" key="1">
    <citation type="submission" date="2015-07" db="EMBL/GenBank/DDBJ databases">
        <authorList>
            <person name="Kim K.M."/>
        </authorList>
    </citation>
    <scope>NUCLEOTIDE SEQUENCE [LARGE SCALE GENOMIC DNA]</scope>
    <source>
        <strain evidence="6 7">KCTC 12363</strain>
    </source>
</reference>
<dbReference type="STRING" id="320787.CA2015_3660"/>
<evidence type="ECO:0000259" key="5">
    <source>
        <dbReference type="PROSITE" id="PS51123"/>
    </source>
</evidence>
<evidence type="ECO:0000256" key="4">
    <source>
        <dbReference type="PROSITE-ProRule" id="PRU00473"/>
    </source>
</evidence>
<dbReference type="InterPro" id="IPR050330">
    <property type="entry name" value="Bact_OuterMem_StrucFunc"/>
</dbReference>